<dbReference type="SUPFAM" id="SSF52833">
    <property type="entry name" value="Thioredoxin-like"/>
    <property type="match status" value="1"/>
</dbReference>
<accession>A0AAJ6CNS2</accession>
<dbReference type="PROSITE" id="PS01099">
    <property type="entry name" value="COMPLEX1_24K"/>
    <property type="match status" value="1"/>
</dbReference>
<evidence type="ECO:0000256" key="9">
    <source>
        <dbReference type="PIRSR" id="PIRSR000216-1"/>
    </source>
</evidence>
<dbReference type="InterPro" id="IPR036249">
    <property type="entry name" value="Thioredoxin-like_sf"/>
</dbReference>
<dbReference type="FunFam" id="3.40.30.10:FF:000022">
    <property type="entry name" value="NADH dehydrogenase flavoprotein 2, mitochondrial"/>
    <property type="match status" value="1"/>
</dbReference>
<dbReference type="CDD" id="cd03064">
    <property type="entry name" value="TRX_Fd_NuoE"/>
    <property type="match status" value="1"/>
</dbReference>
<dbReference type="GO" id="GO:0005743">
    <property type="term" value="C:mitochondrial inner membrane"/>
    <property type="evidence" value="ECO:0007669"/>
    <property type="project" value="UniProtKB-ARBA"/>
</dbReference>
<dbReference type="GO" id="GO:0098796">
    <property type="term" value="C:membrane protein complex"/>
    <property type="evidence" value="ECO:0007669"/>
    <property type="project" value="UniProtKB-ARBA"/>
</dbReference>
<dbReference type="GO" id="GO:0046872">
    <property type="term" value="F:metal ion binding"/>
    <property type="evidence" value="ECO:0007669"/>
    <property type="project" value="UniProtKB-KW"/>
</dbReference>
<keyword evidence="11" id="KW-1185">Reference proteome</keyword>
<evidence type="ECO:0000256" key="7">
    <source>
        <dbReference type="ARBA" id="ARBA00023027"/>
    </source>
</evidence>
<dbReference type="Proteomes" id="UP001217582">
    <property type="component" value="Chromosome 9"/>
</dbReference>
<dbReference type="InterPro" id="IPR002023">
    <property type="entry name" value="NuoE-like"/>
</dbReference>
<keyword evidence="7" id="KW-0520">NAD</keyword>
<evidence type="ECO:0000256" key="2">
    <source>
        <dbReference type="ARBA" id="ARBA00022714"/>
    </source>
</evidence>
<gene>
    <name evidence="10" type="ORF">MARU1_003833</name>
</gene>
<dbReference type="GO" id="GO:0006120">
    <property type="term" value="P:mitochondrial electron transport, NADH to ubiquinone"/>
    <property type="evidence" value="ECO:0007669"/>
    <property type="project" value="UniProtKB-ARBA"/>
</dbReference>
<feature type="binding site" evidence="9">
    <location>
        <position position="124"/>
    </location>
    <ligand>
        <name>[2Fe-2S] cluster</name>
        <dbReference type="ChEBI" id="CHEBI:190135"/>
    </ligand>
</feature>
<sequence length="230" mass="25275">MRMASPMRAISTSSVVRSDALFVHRDTSYNNAAIPFSFTGEFVPEAQAIIKQYPPQYKKAAVIPLLHLAQKQNDNWLSISAMNHVAEVLEMPPMRVYEVATFYTMFNRTPVGKYFVQVCTTTPCMLGGCGSTAVLEAIEKHLGIKAGHTTPDKLFTVIEVECLGACANAPMVQINDEYYEDLTPSSVVAVLEGLARGEPVKPGPQNGRLNSAPDAEKRTLKEKYCVPEFA</sequence>
<keyword evidence="4" id="KW-1278">Translocase</keyword>
<dbReference type="GO" id="GO:1902494">
    <property type="term" value="C:catalytic complex"/>
    <property type="evidence" value="ECO:0007669"/>
    <property type="project" value="UniProtKB-ARBA"/>
</dbReference>
<dbReference type="AlphaFoldDB" id="A0AAJ6CNS2"/>
<dbReference type="EMBL" id="CP119924">
    <property type="protein sequence ID" value="WFD17770.1"/>
    <property type="molecule type" value="Genomic_DNA"/>
</dbReference>
<keyword evidence="2 9" id="KW-0001">2Fe-2S</keyword>
<evidence type="ECO:0000256" key="5">
    <source>
        <dbReference type="ARBA" id="ARBA00023004"/>
    </source>
</evidence>
<keyword evidence="6 9" id="KW-0411">Iron-sulfur</keyword>
<dbReference type="PANTHER" id="PTHR10371:SF3">
    <property type="entry name" value="NADH DEHYDROGENASE [UBIQUINONE] FLAVOPROTEIN 2, MITOCHONDRIAL"/>
    <property type="match status" value="1"/>
</dbReference>
<dbReference type="PIRSF" id="PIRSF000216">
    <property type="entry name" value="NADH_DH_24kDa"/>
    <property type="match status" value="1"/>
</dbReference>
<comment type="cofactor">
    <cofactor evidence="9">
        <name>[2Fe-2S] cluster</name>
        <dbReference type="ChEBI" id="CHEBI:190135"/>
    </cofactor>
    <text evidence="9">Binds 1 [2Fe-2S] cluster.</text>
</comment>
<evidence type="ECO:0000313" key="11">
    <source>
        <dbReference type="Proteomes" id="UP001217582"/>
    </source>
</evidence>
<dbReference type="Gene3D" id="1.10.10.1590">
    <property type="entry name" value="NADH-quinone oxidoreductase subunit E"/>
    <property type="match status" value="1"/>
</dbReference>
<reference evidence="10 11" key="1">
    <citation type="submission" date="2023-03" db="EMBL/GenBank/DDBJ databases">
        <title>Mating type loci evolution in Malassezia.</title>
        <authorList>
            <person name="Coelho M.A."/>
        </authorList>
    </citation>
    <scope>NUCLEOTIDE SEQUENCE [LARGE SCALE GENOMIC DNA]</scope>
    <source>
        <strain evidence="10 11">CBS 13387</strain>
    </source>
</reference>
<keyword evidence="5 9" id="KW-0408">Iron</keyword>
<dbReference type="NCBIfam" id="TIGR01958">
    <property type="entry name" value="nuoE_fam"/>
    <property type="match status" value="1"/>
</dbReference>
<feature type="binding site" evidence="9">
    <location>
        <position position="166"/>
    </location>
    <ligand>
        <name>[2Fe-2S] cluster</name>
        <dbReference type="ChEBI" id="CHEBI:190135"/>
    </ligand>
</feature>
<protein>
    <submittedName>
        <fullName evidence="10">Uncharacterized protein</fullName>
    </submittedName>
</protein>
<feature type="binding site" evidence="9">
    <location>
        <position position="162"/>
    </location>
    <ligand>
        <name>[2Fe-2S] cluster</name>
        <dbReference type="ChEBI" id="CHEBI:190135"/>
    </ligand>
</feature>
<evidence type="ECO:0000256" key="1">
    <source>
        <dbReference type="ARBA" id="ARBA00010643"/>
    </source>
</evidence>
<dbReference type="InterPro" id="IPR041921">
    <property type="entry name" value="NuoE_N"/>
</dbReference>
<evidence type="ECO:0000256" key="8">
    <source>
        <dbReference type="ARBA" id="ARBA00034078"/>
    </source>
</evidence>
<dbReference type="NCBIfam" id="NF005725">
    <property type="entry name" value="PRK07539.1-5"/>
    <property type="match status" value="1"/>
</dbReference>
<dbReference type="Gene3D" id="3.40.30.10">
    <property type="entry name" value="Glutaredoxin"/>
    <property type="match status" value="1"/>
</dbReference>
<dbReference type="GO" id="GO:0008137">
    <property type="term" value="F:NADH dehydrogenase (ubiquinone) activity"/>
    <property type="evidence" value="ECO:0007669"/>
    <property type="project" value="UniProtKB-ARBA"/>
</dbReference>
<keyword evidence="3 9" id="KW-0479">Metal-binding</keyword>
<proteinExistence type="inferred from homology"/>
<dbReference type="InterPro" id="IPR042128">
    <property type="entry name" value="NuoE_dom"/>
</dbReference>
<evidence type="ECO:0000256" key="6">
    <source>
        <dbReference type="ARBA" id="ARBA00023014"/>
    </source>
</evidence>
<evidence type="ECO:0000313" key="10">
    <source>
        <dbReference type="EMBL" id="WFD17770.1"/>
    </source>
</evidence>
<dbReference type="FunFam" id="1.10.10.1590:FF:000001">
    <property type="entry name" value="NADH-quinone oxidoreductase subunit E"/>
    <property type="match status" value="1"/>
</dbReference>
<feature type="binding site" evidence="9">
    <location>
        <position position="119"/>
    </location>
    <ligand>
        <name>[2Fe-2S] cluster</name>
        <dbReference type="ChEBI" id="CHEBI:190135"/>
    </ligand>
</feature>
<evidence type="ECO:0000256" key="4">
    <source>
        <dbReference type="ARBA" id="ARBA00022967"/>
    </source>
</evidence>
<dbReference type="PANTHER" id="PTHR10371">
    <property type="entry name" value="NADH DEHYDROGENASE UBIQUINONE FLAVOPROTEIN 2, MITOCHONDRIAL"/>
    <property type="match status" value="1"/>
</dbReference>
<comment type="cofactor">
    <cofactor evidence="8">
        <name>[2Fe-2S] cluster</name>
        <dbReference type="ChEBI" id="CHEBI:190135"/>
    </cofactor>
</comment>
<evidence type="ECO:0000256" key="3">
    <source>
        <dbReference type="ARBA" id="ARBA00022723"/>
    </source>
</evidence>
<dbReference type="Pfam" id="PF01257">
    <property type="entry name" value="2Fe-2S_thioredx"/>
    <property type="match status" value="1"/>
</dbReference>
<dbReference type="GO" id="GO:0016491">
    <property type="term" value="F:oxidoreductase activity"/>
    <property type="evidence" value="ECO:0007669"/>
    <property type="project" value="InterPro"/>
</dbReference>
<dbReference type="GO" id="GO:0051537">
    <property type="term" value="F:2 iron, 2 sulfur cluster binding"/>
    <property type="evidence" value="ECO:0007669"/>
    <property type="project" value="UniProtKB-KW"/>
</dbReference>
<comment type="similarity">
    <text evidence="1">Belongs to the complex I 24 kDa subunit family.</text>
</comment>
<organism evidence="10 11">
    <name type="scientific">Malassezia arunalokei</name>
    <dbReference type="NCBI Taxonomy" id="1514897"/>
    <lineage>
        <taxon>Eukaryota</taxon>
        <taxon>Fungi</taxon>
        <taxon>Dikarya</taxon>
        <taxon>Basidiomycota</taxon>
        <taxon>Ustilaginomycotina</taxon>
        <taxon>Malasseziomycetes</taxon>
        <taxon>Malasseziales</taxon>
        <taxon>Malasseziaceae</taxon>
        <taxon>Malassezia</taxon>
    </lineage>
</organism>
<name>A0AAJ6CNS2_9BASI</name>